<dbReference type="InterPro" id="IPR048696">
    <property type="entry name" value="SHQ1-like_CS"/>
</dbReference>
<comment type="similarity">
    <text evidence="1">Belongs to the SHQ1 family.</text>
</comment>
<feature type="domain" description="CS" evidence="3">
    <location>
        <begin position="1"/>
        <end position="89"/>
    </location>
</feature>
<evidence type="ECO:0000259" key="3">
    <source>
        <dbReference type="PROSITE" id="PS51203"/>
    </source>
</evidence>
<name>A0A1R0GS37_9FUNG</name>
<comment type="caution">
    <text evidence="4">The sequence shown here is derived from an EMBL/GenBank/DDBJ whole genome shotgun (WGS) entry which is preliminary data.</text>
</comment>
<evidence type="ECO:0000313" key="4">
    <source>
        <dbReference type="EMBL" id="OLY79711.1"/>
    </source>
</evidence>
<dbReference type="InterPro" id="IPR008978">
    <property type="entry name" value="HSP20-like_chaperone"/>
</dbReference>
<proteinExistence type="inferred from homology"/>
<dbReference type="InterPro" id="IPR039742">
    <property type="entry name" value="Shq1"/>
</dbReference>
<dbReference type="STRING" id="133383.A0A1R0GS37"/>
<accession>A0A1R0GS37</accession>
<dbReference type="InterPro" id="IPR007009">
    <property type="entry name" value="Shq1_C"/>
</dbReference>
<dbReference type="Proteomes" id="UP000187455">
    <property type="component" value="Unassembled WGS sequence"/>
</dbReference>
<reference evidence="4 5" key="1">
    <citation type="journal article" date="2016" name="Mol. Biol. Evol.">
        <title>Genome-Wide Survey of Gut Fungi (Harpellales) Reveals the First Horizontally Transferred Ubiquitin Gene from a Mosquito Host.</title>
        <authorList>
            <person name="Wang Y."/>
            <person name="White M.M."/>
            <person name="Kvist S."/>
            <person name="Moncalvo J.M."/>
        </authorList>
    </citation>
    <scope>NUCLEOTIDE SEQUENCE [LARGE SCALE GENOMIC DNA]</scope>
    <source>
        <strain evidence="4 5">ALG-7-W6</strain>
    </source>
</reference>
<dbReference type="Pfam" id="PF04925">
    <property type="entry name" value="SHQ1"/>
    <property type="match status" value="1"/>
</dbReference>
<dbReference type="PANTHER" id="PTHR12967:SF0">
    <property type="entry name" value="PROTEIN SHQ1 HOMOLOG"/>
    <property type="match status" value="1"/>
</dbReference>
<dbReference type="AlphaFoldDB" id="A0A1R0GS37"/>
<dbReference type="CDD" id="cd06463">
    <property type="entry name" value="p23_like"/>
    <property type="match status" value="1"/>
</dbReference>
<dbReference type="GO" id="GO:0005737">
    <property type="term" value="C:cytoplasm"/>
    <property type="evidence" value="ECO:0007669"/>
    <property type="project" value="TreeGrafter"/>
</dbReference>
<dbReference type="Gene3D" id="2.60.40.790">
    <property type="match status" value="1"/>
</dbReference>
<evidence type="ECO:0000313" key="5">
    <source>
        <dbReference type="Proteomes" id="UP000187455"/>
    </source>
</evidence>
<dbReference type="GO" id="GO:0000493">
    <property type="term" value="P:box H/ACA snoRNP assembly"/>
    <property type="evidence" value="ECO:0007669"/>
    <property type="project" value="InterPro"/>
</dbReference>
<dbReference type="EMBL" id="LSSL01004157">
    <property type="protein sequence ID" value="OLY79711.1"/>
    <property type="molecule type" value="Genomic_DNA"/>
</dbReference>
<evidence type="ECO:0000256" key="1">
    <source>
        <dbReference type="ARBA" id="ARBA00005607"/>
    </source>
</evidence>
<sequence>MITPKFQVSQDDENIFITIFIQHVRAKNIEFDVDGNEFRFFANPYYLRLKLTGQVIETEDSTAKLDVSDGKLLVKLSKLNKGEFFPDLDLLSLLLATKTETLSANSNKPFIIEEIDSDLTSPVIEDYNSDTDTDWELPQTIEEEILIKASYGFNSQYSGWFVHVDETPNEINCIASPESTSNDQRVSMQYESEDLAFNEDYYMSNYIEDEEIEQLISLPSKFQVDFDNLKKEIDPVDISTFYKNNHNNLSDETKNIFEFSNEEQELLLKLPRKSYIINNKKSVYLGILDILLAYAYNYRAYEGENTVESVWTIGILSSSCSCLRNFDSLTQTIVSFYRRESSLISLSEKMKKLPINKTDIGWPLDQYEDLALETSSESGDSDDDEPTIAQDTLSSSTSNVSNPKFLEPLTPEVVPEISKPFISLNIGSPKKTKPLIEEL</sequence>
<keyword evidence="5" id="KW-1185">Reference proteome</keyword>
<dbReference type="PANTHER" id="PTHR12967">
    <property type="entry name" value="PROTEIN SHQ1 HOMOLOG"/>
    <property type="match status" value="1"/>
</dbReference>
<gene>
    <name evidence="4" type="ORF">AYI68_g6212</name>
</gene>
<protein>
    <submittedName>
        <fullName evidence="4">Protein shq1</fullName>
    </submittedName>
</protein>
<dbReference type="OrthoDB" id="73639at2759"/>
<dbReference type="GO" id="GO:0051082">
    <property type="term" value="F:unfolded protein binding"/>
    <property type="evidence" value="ECO:0007669"/>
    <property type="project" value="TreeGrafter"/>
</dbReference>
<feature type="region of interest" description="Disordered" evidence="2">
    <location>
        <begin position="373"/>
        <end position="405"/>
    </location>
</feature>
<dbReference type="InterPro" id="IPR007052">
    <property type="entry name" value="CS_dom"/>
</dbReference>
<organism evidence="4 5">
    <name type="scientific">Smittium mucronatum</name>
    <dbReference type="NCBI Taxonomy" id="133383"/>
    <lineage>
        <taxon>Eukaryota</taxon>
        <taxon>Fungi</taxon>
        <taxon>Fungi incertae sedis</taxon>
        <taxon>Zoopagomycota</taxon>
        <taxon>Kickxellomycotina</taxon>
        <taxon>Harpellomycetes</taxon>
        <taxon>Harpellales</taxon>
        <taxon>Legeriomycetaceae</taxon>
        <taxon>Smittium</taxon>
    </lineage>
</organism>
<evidence type="ECO:0000256" key="2">
    <source>
        <dbReference type="SAM" id="MobiDB-lite"/>
    </source>
</evidence>
<feature type="compositionally biased region" description="Polar residues" evidence="2">
    <location>
        <begin position="389"/>
        <end position="402"/>
    </location>
</feature>
<dbReference type="PROSITE" id="PS51203">
    <property type="entry name" value="CS"/>
    <property type="match status" value="1"/>
</dbReference>
<dbReference type="SUPFAM" id="SSF49764">
    <property type="entry name" value="HSP20-like chaperones"/>
    <property type="match status" value="1"/>
</dbReference>
<dbReference type="GO" id="GO:0005654">
    <property type="term" value="C:nucleoplasm"/>
    <property type="evidence" value="ECO:0007669"/>
    <property type="project" value="TreeGrafter"/>
</dbReference>
<dbReference type="Pfam" id="PF21413">
    <property type="entry name" value="SHQ1-like_CS"/>
    <property type="match status" value="1"/>
</dbReference>